<name>A0A6B1G357_9CHLR</name>
<feature type="signal peptide" evidence="1">
    <location>
        <begin position="1"/>
        <end position="22"/>
    </location>
</feature>
<dbReference type="SUPFAM" id="SSF53850">
    <property type="entry name" value="Periplasmic binding protein-like II"/>
    <property type="match status" value="1"/>
</dbReference>
<dbReference type="Gene3D" id="3.10.105.10">
    <property type="entry name" value="Dipeptide-binding Protein, Domain 3"/>
    <property type="match status" value="1"/>
</dbReference>
<dbReference type="EMBL" id="VYDA01000712">
    <property type="protein sequence ID" value="MYH63943.1"/>
    <property type="molecule type" value="Genomic_DNA"/>
</dbReference>
<sequence>MRVHYRLLILSLIILFVAGACAPAGQSAPAAESAPAEEAAAPAASIDTIIFSDLNWTSAQIQNRIAQYIVEKGYGYSTDVVFGSTLPLFQGLRKGDTHVTLEIWLPNQDEAWYEALGNGEVVELGASLGKDWQSFFVIPAYLQEEYPDLDSVEDLKDEKFKELFASAETGGKARLVSCVIGWACEEVNAAQVIGYELEDHVHVVNPGDGAALNADLYGAYEKGEPWIGYQWGTNDPALILDLVRLEEPAYSDACWESNKACAYEDADVLVAVHPDLVDGAPDVVEMLTAWDFSIEVYKEVARWQNENSDATSNDAALWWLNSRSDIWSAWVTEDAAAAVQEALAANEIPEGWPTE</sequence>
<dbReference type="InterPro" id="IPR007210">
    <property type="entry name" value="ABC_Gly_betaine_transp_sub-bd"/>
</dbReference>
<dbReference type="AlphaFoldDB" id="A0A6B1G357"/>
<accession>A0A6B1G357</accession>
<protein>
    <submittedName>
        <fullName evidence="3">ABC transporter substrate-binding protein</fullName>
    </submittedName>
</protein>
<feature type="chain" id="PRO_5025691643" evidence="1">
    <location>
        <begin position="23"/>
        <end position="355"/>
    </location>
</feature>
<reference evidence="3" key="1">
    <citation type="submission" date="2019-09" db="EMBL/GenBank/DDBJ databases">
        <title>Characterisation of the sponge microbiome using genome-centric metagenomics.</title>
        <authorList>
            <person name="Engelberts J.P."/>
            <person name="Robbins S.J."/>
            <person name="De Goeij J.M."/>
            <person name="Aranda M."/>
            <person name="Bell S.C."/>
            <person name="Webster N.S."/>
        </authorList>
    </citation>
    <scope>NUCLEOTIDE SEQUENCE</scope>
    <source>
        <strain evidence="3">SB0675_bin_29</strain>
    </source>
</reference>
<proteinExistence type="predicted"/>
<dbReference type="GO" id="GO:0043190">
    <property type="term" value="C:ATP-binding cassette (ABC) transporter complex"/>
    <property type="evidence" value="ECO:0007669"/>
    <property type="project" value="InterPro"/>
</dbReference>
<organism evidence="3">
    <name type="scientific">Caldilineaceae bacterium SB0675_bin_29</name>
    <dbReference type="NCBI Taxonomy" id="2605266"/>
    <lineage>
        <taxon>Bacteria</taxon>
        <taxon>Bacillati</taxon>
        <taxon>Chloroflexota</taxon>
        <taxon>Caldilineae</taxon>
        <taxon>Caldilineales</taxon>
        <taxon>Caldilineaceae</taxon>
    </lineage>
</organism>
<dbReference type="Pfam" id="PF04069">
    <property type="entry name" value="OpuAC"/>
    <property type="match status" value="1"/>
</dbReference>
<dbReference type="PROSITE" id="PS51257">
    <property type="entry name" value="PROKAR_LIPOPROTEIN"/>
    <property type="match status" value="1"/>
</dbReference>
<keyword evidence="1" id="KW-0732">Signal</keyword>
<evidence type="ECO:0000313" key="3">
    <source>
        <dbReference type="EMBL" id="MYH63943.1"/>
    </source>
</evidence>
<comment type="caution">
    <text evidence="3">The sequence shown here is derived from an EMBL/GenBank/DDBJ whole genome shotgun (WGS) entry which is preliminary data.</text>
</comment>
<dbReference type="Gene3D" id="3.40.190.100">
    <property type="entry name" value="Glycine betaine-binding periplasmic protein, domain 2"/>
    <property type="match status" value="1"/>
</dbReference>
<feature type="domain" description="ABC-type glycine betaine transport system substrate-binding" evidence="2">
    <location>
        <begin position="47"/>
        <end position="321"/>
    </location>
</feature>
<dbReference type="GO" id="GO:0022857">
    <property type="term" value="F:transmembrane transporter activity"/>
    <property type="evidence" value="ECO:0007669"/>
    <property type="project" value="InterPro"/>
</dbReference>
<gene>
    <name evidence="3" type="ORF">F4148_20100</name>
</gene>
<evidence type="ECO:0000259" key="2">
    <source>
        <dbReference type="Pfam" id="PF04069"/>
    </source>
</evidence>
<evidence type="ECO:0000256" key="1">
    <source>
        <dbReference type="SAM" id="SignalP"/>
    </source>
</evidence>